<evidence type="ECO:0000259" key="11">
    <source>
        <dbReference type="Pfam" id="PF25019"/>
    </source>
</evidence>
<reference evidence="12 13" key="1">
    <citation type="journal article" date="2022" name="G3 (Bethesda)">
        <title>Whole-genome sequence and methylome profiling of the almond [Prunus dulcis (Mill.) D.A. Webb] cultivar 'Nonpareil'.</title>
        <authorList>
            <person name="D'Amico-Willman K.M."/>
            <person name="Ouma W.Z."/>
            <person name="Meulia T."/>
            <person name="Sideli G.M."/>
            <person name="Gradziel T.M."/>
            <person name="Fresnedo-Ramirez J."/>
        </authorList>
    </citation>
    <scope>NUCLEOTIDE SEQUENCE [LARGE SCALE GENOMIC DNA]</scope>
    <source>
        <strain evidence="12">Clone GOH B32 T37-40</strain>
    </source>
</reference>
<feature type="compositionally biased region" description="Low complexity" evidence="4">
    <location>
        <begin position="942"/>
        <end position="958"/>
    </location>
</feature>
<dbReference type="Pfam" id="PF23598">
    <property type="entry name" value="LRR_14"/>
    <property type="match status" value="2"/>
</dbReference>
<dbReference type="PRINTS" id="PR00364">
    <property type="entry name" value="DISEASERSIST"/>
</dbReference>
<keyword evidence="2" id="KW-0677">Repeat</keyword>
<dbReference type="Gene3D" id="3.40.50.300">
    <property type="entry name" value="P-loop containing nucleotide triphosphate hydrolases"/>
    <property type="match status" value="1"/>
</dbReference>
<proteinExistence type="predicted"/>
<dbReference type="SUPFAM" id="SSF52047">
    <property type="entry name" value="RNI-like"/>
    <property type="match status" value="1"/>
</dbReference>
<feature type="domain" description="DUF4218" evidence="6">
    <location>
        <begin position="680"/>
        <end position="776"/>
    </location>
</feature>
<dbReference type="InterPro" id="IPR025452">
    <property type="entry name" value="DUF4218"/>
</dbReference>
<evidence type="ECO:0000259" key="5">
    <source>
        <dbReference type="Pfam" id="PF00931"/>
    </source>
</evidence>
<feature type="region of interest" description="Disordered" evidence="4">
    <location>
        <begin position="942"/>
        <end position="1009"/>
    </location>
</feature>
<dbReference type="Pfam" id="PF23247">
    <property type="entry name" value="LRR_RPS2"/>
    <property type="match status" value="1"/>
</dbReference>
<evidence type="ECO:0008006" key="14">
    <source>
        <dbReference type="Google" id="ProtNLM"/>
    </source>
</evidence>
<dbReference type="InterPro" id="IPR029480">
    <property type="entry name" value="Transpos_assoc"/>
</dbReference>
<dbReference type="GO" id="GO:0043531">
    <property type="term" value="F:ADP binding"/>
    <property type="evidence" value="ECO:0007669"/>
    <property type="project" value="InterPro"/>
</dbReference>
<evidence type="ECO:0000256" key="3">
    <source>
        <dbReference type="ARBA" id="ARBA00022821"/>
    </source>
</evidence>
<gene>
    <name evidence="12" type="ORF">L3X38_043063</name>
</gene>
<dbReference type="SUPFAM" id="SSF52540">
    <property type="entry name" value="P-loop containing nucleoside triphosphate hydrolases"/>
    <property type="match status" value="1"/>
</dbReference>
<dbReference type="InterPro" id="IPR042197">
    <property type="entry name" value="Apaf_helical"/>
</dbReference>
<dbReference type="InterPro" id="IPR036388">
    <property type="entry name" value="WH-like_DNA-bd_sf"/>
</dbReference>
<dbReference type="InterPro" id="IPR057135">
    <property type="entry name" value="At4g27190-like_LRR"/>
</dbReference>
<dbReference type="Gene3D" id="3.80.10.10">
    <property type="entry name" value="Ribonuclease Inhibitor"/>
    <property type="match status" value="3"/>
</dbReference>
<dbReference type="PANTHER" id="PTHR36766:SF59">
    <property type="entry name" value="DISEASE RESISTANCE PROTEIN RGA2-LIKE"/>
    <property type="match status" value="1"/>
</dbReference>
<feature type="domain" description="Disease resistance protein winged helix" evidence="9">
    <location>
        <begin position="1274"/>
        <end position="1345"/>
    </location>
</feature>
<dbReference type="InterPro" id="IPR004242">
    <property type="entry name" value="Transposase_21"/>
</dbReference>
<dbReference type="Pfam" id="PF02992">
    <property type="entry name" value="Transposase_21"/>
    <property type="match status" value="1"/>
</dbReference>
<dbReference type="SUPFAM" id="SSF52058">
    <property type="entry name" value="L domain-like"/>
    <property type="match status" value="1"/>
</dbReference>
<evidence type="ECO:0000256" key="4">
    <source>
        <dbReference type="SAM" id="MobiDB-lite"/>
    </source>
</evidence>
<dbReference type="InterPro" id="IPR032675">
    <property type="entry name" value="LRR_dom_sf"/>
</dbReference>
<dbReference type="Pfam" id="PF00931">
    <property type="entry name" value="NB-ARC"/>
    <property type="match status" value="1"/>
</dbReference>
<feature type="domain" description="Transposase-associated" evidence="7">
    <location>
        <begin position="3"/>
        <end position="76"/>
    </location>
</feature>
<feature type="domain" description="Disease resistance R13L4/SHOC-2-like LRR" evidence="10">
    <location>
        <begin position="1862"/>
        <end position="1997"/>
    </location>
</feature>
<dbReference type="Proteomes" id="UP001054821">
    <property type="component" value="Chromosome 8"/>
</dbReference>
<dbReference type="GO" id="GO:0006952">
    <property type="term" value="P:defense response"/>
    <property type="evidence" value="ECO:0007669"/>
    <property type="project" value="UniProtKB-KW"/>
</dbReference>
<feature type="compositionally biased region" description="Low complexity" evidence="4">
    <location>
        <begin position="968"/>
        <end position="983"/>
    </location>
</feature>
<comment type="caution">
    <text evidence="12">The sequence shown here is derived from an EMBL/GenBank/DDBJ whole genome shotgun (WGS) entry which is preliminary data.</text>
</comment>
<dbReference type="InterPro" id="IPR056789">
    <property type="entry name" value="LRR_R13L1-DRL21"/>
</dbReference>
<dbReference type="InterPro" id="IPR058922">
    <property type="entry name" value="WHD_DRP"/>
</dbReference>
<dbReference type="InterPro" id="IPR002182">
    <property type="entry name" value="NB-ARC"/>
</dbReference>
<dbReference type="Pfam" id="PF13963">
    <property type="entry name" value="Transpos_assoc"/>
    <property type="match status" value="1"/>
</dbReference>
<dbReference type="Pfam" id="PF13960">
    <property type="entry name" value="DUF4218"/>
    <property type="match status" value="1"/>
</dbReference>
<evidence type="ECO:0000259" key="7">
    <source>
        <dbReference type="Pfam" id="PF13963"/>
    </source>
</evidence>
<evidence type="ECO:0000259" key="9">
    <source>
        <dbReference type="Pfam" id="PF23559"/>
    </source>
</evidence>
<dbReference type="EMBL" id="JAJFAZ020000008">
    <property type="protein sequence ID" value="KAI5313887.1"/>
    <property type="molecule type" value="Genomic_DNA"/>
</dbReference>
<evidence type="ECO:0000256" key="2">
    <source>
        <dbReference type="ARBA" id="ARBA00022737"/>
    </source>
</evidence>
<dbReference type="Gene3D" id="1.10.8.430">
    <property type="entry name" value="Helical domain of apoptotic protease-activating factors"/>
    <property type="match status" value="1"/>
</dbReference>
<dbReference type="Pfam" id="PF23559">
    <property type="entry name" value="WHD_DRP"/>
    <property type="match status" value="1"/>
</dbReference>
<evidence type="ECO:0000313" key="12">
    <source>
        <dbReference type="EMBL" id="KAI5313887.1"/>
    </source>
</evidence>
<organism evidence="12 13">
    <name type="scientific">Prunus dulcis</name>
    <name type="common">Almond</name>
    <name type="synonym">Amygdalus dulcis</name>
    <dbReference type="NCBI Taxonomy" id="3755"/>
    <lineage>
        <taxon>Eukaryota</taxon>
        <taxon>Viridiplantae</taxon>
        <taxon>Streptophyta</taxon>
        <taxon>Embryophyta</taxon>
        <taxon>Tracheophyta</taxon>
        <taxon>Spermatophyta</taxon>
        <taxon>Magnoliopsida</taxon>
        <taxon>eudicotyledons</taxon>
        <taxon>Gunneridae</taxon>
        <taxon>Pentapetalae</taxon>
        <taxon>rosids</taxon>
        <taxon>fabids</taxon>
        <taxon>Rosales</taxon>
        <taxon>Rosaceae</taxon>
        <taxon>Amygdaloideae</taxon>
        <taxon>Amygdaleae</taxon>
        <taxon>Prunus</taxon>
    </lineage>
</organism>
<name>A0AAD4UXQ6_PRUDU</name>
<keyword evidence="13" id="KW-1185">Reference proteome</keyword>
<dbReference type="PANTHER" id="PTHR36766">
    <property type="entry name" value="PLANT BROAD-SPECTRUM MILDEW RESISTANCE PROTEIN RPW8"/>
    <property type="match status" value="1"/>
</dbReference>
<accession>A0AAD4UXQ6</accession>
<evidence type="ECO:0000259" key="10">
    <source>
        <dbReference type="Pfam" id="PF23598"/>
    </source>
</evidence>
<dbReference type="FunFam" id="3.40.50.300:FF:001091">
    <property type="entry name" value="Probable disease resistance protein At1g61300"/>
    <property type="match status" value="1"/>
</dbReference>
<keyword evidence="3" id="KW-0611">Plant defense</keyword>
<keyword evidence="1" id="KW-0433">Leucine-rich repeat</keyword>
<evidence type="ECO:0000313" key="13">
    <source>
        <dbReference type="Proteomes" id="UP001054821"/>
    </source>
</evidence>
<evidence type="ECO:0000256" key="1">
    <source>
        <dbReference type="ARBA" id="ARBA00022614"/>
    </source>
</evidence>
<protein>
    <recommendedName>
        <fullName evidence="14">NB-ARC domain-containing disease resistance protein</fullName>
    </recommendedName>
</protein>
<feature type="domain" description="Disease resistance protein At4g27190-like leucine-rich repeats" evidence="8">
    <location>
        <begin position="1699"/>
        <end position="1846"/>
    </location>
</feature>
<sequence length="2029" mass="229853">MSRRWIQNPNRCADEYLDGIEDFIEFARRHNPGATRIRCPCRRCNNTLFESIENVGFHLVRNGMIETYSIWNLHGEQVDHASSSNAPRVDNVEPIGDPNDQVMGIIQDAFPFASTNINQEGEEDLPTPIDSAEFEQYEKLLKNANQELYPGCENFSVLTAIVELMHGKIKYRMSNLCFDYFLGVFKRMLPTDNCLPKDHKHAQKVLHGLGLGYEKIHACKNNCMLFYKEHETLDTCPICNESRFKMTSQNRTTKIPQKVMRYLPLKPRLQRLYMSTHTATDMRWHKEKRVDDDVMRHPADGEAWKEFDRTFPEFAADPRNVRLGLATDGFNPYGVLNQHHSTWPIFAFPYNLPPWKCMKKEYMMMTVLITEDPGRSIDVYLRPLVDELKDLWTNGVRTYDKSTGRMFTLRAAVMWTVNDFPAYAMVSGWSTKGYMACPVCKEDVTSGWHAGKVCYLGHRRWLPWDHEWREKDKEFDGNTERRLRPREWSGDEILEQLNRLDFAPFGKTVSRTRPSTHLNWTHKPMFFELPYWSKLKLRHNLDVMHVEKNVFDTLVGTILDIEGKTKDTIKARLDLERMGIRRGLWMNRDSDKARRDLAFFSMKPNDKKEFLKFVSSVKFPDGYASNIARCVNVDGGKFTGLKSHDCHVFMQRLLPVGIRHLLPEDVVKPIMLLSRFFSQLTAKTLRRTDMFQLRHDIVQVLCKFEMIFPPAFFTSMIHVMVHLPEEALLAGPVNYRWMYPIERLLGELKKSVRNRAKPEGSIIEAWVQYESLTFCGINDPSPPSSPFLWFFLLPSALSLRRHLSHLRCHRSLLATLPPCHLATVASLPPCHCRCHLATAAATSATAAATVATLPPCHLSHLATLPPQPPPLPPCHLSHLRCHLSHLRCHCSDLHRCHRATMLDLIRRGRSMTTAPSSDPPAQAASAATAPALLDHVVVGHEASQAPASSASSVAQPPSARRRHRPTDTMDTTTSTDGTGASGSQPDTQPISDQRSDQRETSSFVDSRIHGREDDKEKLVKLLLSSQTNYHEGYSYATCIPIIGIGGIGKTTLAQMSYNDERVIQHFDVRMWIFVSSNFNIKKIMKTIISSLTSGICKLSEIELLQSQISQLLQKKRYLIVLDDVWTEDQDDWDKLRPLFRGGVDGCKIIVTTRSKKVPYMMDFPNSSICLNGLTDDDCWELFKQRAFARGEEEKHPNLSLIGKQIVRKCGGVPLAAKSLGSSMRLKRSEKQWLSMRDCELWKLDENQHKVLPALMLSYHHLPSHLRECFAFCSIFPKDYEFKKQKLIHLWMASGLLLQDGSRRPEDIGDEYFDDLLWLSFFQEVEICDGSGLVEYKMNDVIHDLARYVAGNESMMLEHSAAQIRHASVVYKYRAIGMPKELFEAKHLRTLLLIGESGLLNGKSKMFSSFGYLRALDLSSCGVSDLPESLGGLICLRYLDLSYTPITKLPHSTRNLCYLQTLNLFGCQNLERLPSLEMMTSLRHLNLVGCVSLAFMPLEIRSLRQLQTLPLFVVNRVPGALNTLEGLNLCGKLNITRLQNARYAAEAQSAGLKSKENLESLGLYWGLYWGFGDVYESFGKPKARPNEIKARPNEINDYIALQSQAPPQQPDPVEEILEGLQPHKNLKKLVINGYPGIKFPHWALPNITSVDFTNCKSCEHLPALGNFLLLKTLSLHGMHGVRSIGTEFYGDGTDIWFPSLEELSVSDFSNLEEWSTANDANAFPRLKKLTLKGCPRLAHIPLCQSLQHLELRDCNPTMMSIANLSLLSVLVLEKIQGLVSLPEGLFASPYLSSLQILSLPKLGSLPSEIGNLTALKSLTIRWCDELSSLPQSLKNLKTLESLEISDCHSLLTMPDGGIAGLSSLRTLSIENCSHLTSLSSSLERLTFLEHLTFMYCPNLGSFPEGVQHLSSLRSFTISNCPMFDSLPSGLQNSRTLHCLEISSCPNIDALPDWLENLDSLRSLTISDCPNSRVLPSGLKSLTELQHLSIQECPELEERCKQGSGEDWLKIAHVPYRYIGPSSEASTSGNS</sequence>
<dbReference type="InterPro" id="IPR055414">
    <property type="entry name" value="LRR_R13L4/SHOC2-like"/>
</dbReference>
<evidence type="ECO:0000259" key="6">
    <source>
        <dbReference type="Pfam" id="PF13960"/>
    </source>
</evidence>
<feature type="domain" description="R13L1/DRL21-like LRR repeat region" evidence="11">
    <location>
        <begin position="1608"/>
        <end position="1677"/>
    </location>
</feature>
<dbReference type="Pfam" id="PF25019">
    <property type="entry name" value="LRR_R13L1-DRL21"/>
    <property type="match status" value="1"/>
</dbReference>
<feature type="domain" description="NB-ARC" evidence="5">
    <location>
        <begin position="1013"/>
        <end position="1189"/>
    </location>
</feature>
<dbReference type="Gene3D" id="1.10.10.10">
    <property type="entry name" value="Winged helix-like DNA-binding domain superfamily/Winged helix DNA-binding domain"/>
    <property type="match status" value="1"/>
</dbReference>
<dbReference type="InterPro" id="IPR027417">
    <property type="entry name" value="P-loop_NTPase"/>
</dbReference>
<feature type="domain" description="Disease resistance R13L4/SHOC-2-like LRR" evidence="10">
    <location>
        <begin position="1404"/>
        <end position="1560"/>
    </location>
</feature>
<evidence type="ECO:0000259" key="8">
    <source>
        <dbReference type="Pfam" id="PF23247"/>
    </source>
</evidence>